<reference evidence="3" key="1">
    <citation type="submission" date="2021-03" db="EMBL/GenBank/DDBJ databases">
        <authorList>
            <person name="Bekaert M."/>
        </authorList>
    </citation>
    <scope>NUCLEOTIDE SEQUENCE</scope>
</reference>
<feature type="transmembrane region" description="Helical" evidence="1">
    <location>
        <begin position="129"/>
        <end position="146"/>
    </location>
</feature>
<dbReference type="PANTHER" id="PTHR33050">
    <property type="entry name" value="REVERSE TRANSCRIPTASE DOMAIN-CONTAINING PROTEIN"/>
    <property type="match status" value="1"/>
</dbReference>
<dbReference type="InterPro" id="IPR043128">
    <property type="entry name" value="Rev_trsase/Diguanyl_cyclase"/>
</dbReference>
<organism evidence="3 4">
    <name type="scientific">Mytilus edulis</name>
    <name type="common">Blue mussel</name>
    <dbReference type="NCBI Taxonomy" id="6550"/>
    <lineage>
        <taxon>Eukaryota</taxon>
        <taxon>Metazoa</taxon>
        <taxon>Spiralia</taxon>
        <taxon>Lophotrochozoa</taxon>
        <taxon>Mollusca</taxon>
        <taxon>Bivalvia</taxon>
        <taxon>Autobranchia</taxon>
        <taxon>Pteriomorphia</taxon>
        <taxon>Mytilida</taxon>
        <taxon>Mytiloidea</taxon>
        <taxon>Mytilidae</taxon>
        <taxon>Mytilinae</taxon>
        <taxon>Mytilus</taxon>
    </lineage>
</organism>
<feature type="transmembrane region" description="Helical" evidence="1">
    <location>
        <begin position="78"/>
        <end position="96"/>
    </location>
</feature>
<dbReference type="SUPFAM" id="SSF56672">
    <property type="entry name" value="DNA/RNA polymerases"/>
    <property type="match status" value="1"/>
</dbReference>
<dbReference type="Gene3D" id="1.20.120.1760">
    <property type="match status" value="1"/>
</dbReference>
<feature type="transmembrane region" description="Helical" evidence="1">
    <location>
        <begin position="44"/>
        <end position="66"/>
    </location>
</feature>
<evidence type="ECO:0000313" key="4">
    <source>
        <dbReference type="Proteomes" id="UP000683360"/>
    </source>
</evidence>
<feature type="transmembrane region" description="Helical" evidence="1">
    <location>
        <begin position="108"/>
        <end position="123"/>
    </location>
</feature>
<evidence type="ECO:0000259" key="2">
    <source>
        <dbReference type="Pfam" id="PF00078"/>
    </source>
</evidence>
<protein>
    <submittedName>
        <fullName evidence="3">Cholinephosphotransferase 1,Choline/ethanolaminephosphotransferase 1</fullName>
    </submittedName>
</protein>
<accession>A0A8S3QSJ9</accession>
<name>A0A8S3QSJ9_MYTED</name>
<comment type="caution">
    <text evidence="3">The sequence shown here is derived from an EMBL/GenBank/DDBJ whole genome shotgun (WGS) entry which is preliminary data.</text>
</comment>
<dbReference type="Pfam" id="PF00078">
    <property type="entry name" value="RVT_1"/>
    <property type="match status" value="1"/>
</dbReference>
<keyword evidence="1" id="KW-0472">Membrane</keyword>
<feature type="domain" description="Reverse transcriptase" evidence="2">
    <location>
        <begin position="280"/>
        <end position="459"/>
    </location>
</feature>
<dbReference type="Gene3D" id="3.30.70.270">
    <property type="match status" value="1"/>
</dbReference>
<gene>
    <name evidence="3" type="ORF">MEDL_13368</name>
</gene>
<keyword evidence="4" id="KW-1185">Reference proteome</keyword>
<dbReference type="Gene3D" id="3.10.10.10">
    <property type="entry name" value="HIV Type 1 Reverse Transcriptase, subunit A, domain 1"/>
    <property type="match status" value="1"/>
</dbReference>
<dbReference type="InterPro" id="IPR052055">
    <property type="entry name" value="Hepadnavirus_pol/RT"/>
</dbReference>
<dbReference type="OrthoDB" id="196717at2759"/>
<dbReference type="InterPro" id="IPR043502">
    <property type="entry name" value="DNA/RNA_pol_sf"/>
</dbReference>
<keyword evidence="1" id="KW-0812">Transmembrane</keyword>
<keyword evidence="1" id="KW-1133">Transmembrane helix</keyword>
<dbReference type="EMBL" id="CAJPWZ010000690">
    <property type="protein sequence ID" value="CAG2198626.1"/>
    <property type="molecule type" value="Genomic_DNA"/>
</dbReference>
<evidence type="ECO:0000256" key="1">
    <source>
        <dbReference type="SAM" id="Phobius"/>
    </source>
</evidence>
<dbReference type="Proteomes" id="UP000683360">
    <property type="component" value="Unassembled WGS sequence"/>
</dbReference>
<dbReference type="AlphaFoldDB" id="A0A8S3QSJ9"/>
<proteinExistence type="predicted"/>
<evidence type="ECO:0000313" key="3">
    <source>
        <dbReference type="EMBL" id="CAG2198626.1"/>
    </source>
</evidence>
<dbReference type="PANTHER" id="PTHR33050:SF8">
    <property type="entry name" value="REVERSE TRANSCRIPTASE DOMAIN-CONTAINING PROTEIN"/>
    <property type="match status" value="1"/>
</dbReference>
<sequence length="604" mass="69515">MESLTPTQLKKLKEHKYSATGTSLVEPYMQIFWRWLVEQIPTTWAPNTLTVVGLILNIATSTLLFMYSPDGKSEAPRFVYLLCAIGLFLYQSLDAIDGKQARRTNTSSPLVFVGLATVVALNMGKDLDWMMYELFAAIFLFYMAHWQTYVTGTLRFGQFDVTESQLMIIAVYLTNFIFGSTLWDLTATTPINVEVLQNKLRNHSDKSFVYYLCNGLKYGFDTKVSVTSLPTLECRNNLSARSQPNVVNELLRKECENGFMYGPFETLPFSSYRVSPLGVAEGKYSKKKRLILDLSAPHQSDIHFSINELIDKDTCSMSYVKIDNAIDIILKYGRHSWLCKYDISNAFKNCPILPSQWPLFCIKWEDKYYFYVRLTFGCRSSPIIFDTLSQAICYIATNNYKVNNILHLLDDFLTIDPPHAEGERSMALMMMIFKRLNVPIAMHKTVGPVTCLEYLGIILDSEKMEARLPQEKVDRICEFISSISVKSSCSKREVLQLLGHLNFASRVILPGRSFVSYLINLSTKAKELHHFVRLNKECRIDLEFWLRFLKNWNGINMFYNSTYISNYDMELFTDASSTIGFGGYFGGKWFYSSWPTEIKKHHKQ</sequence>
<dbReference type="InterPro" id="IPR000477">
    <property type="entry name" value="RT_dom"/>
</dbReference>
<feature type="transmembrane region" description="Helical" evidence="1">
    <location>
        <begin position="166"/>
        <end position="183"/>
    </location>
</feature>
<dbReference type="InterPro" id="IPR043130">
    <property type="entry name" value="CDP-OH_PTrfase_TM_dom"/>
</dbReference>